<gene>
    <name evidence="1" type="ORF">SDC9_196344</name>
</gene>
<dbReference type="EMBL" id="VSSQ01111326">
    <property type="protein sequence ID" value="MPN48732.1"/>
    <property type="molecule type" value="Genomic_DNA"/>
</dbReference>
<sequence length="149" mass="17174">MFRHPTQRHIAVLLPIILVHRNKRQHINGSLKHIDGIALSGVMKAVPWIASVHVALERFAMRISSSLMRMTSDTILIKTNEYGIVIFGVLIEHLCSSKRRDYPAVKAARLGEVRIYASHIMIGFRNYKRFRRLRLPLFAREVRLPLLAV</sequence>
<reference evidence="1" key="1">
    <citation type="submission" date="2019-08" db="EMBL/GenBank/DDBJ databases">
        <authorList>
            <person name="Kucharzyk K."/>
            <person name="Murdoch R.W."/>
            <person name="Higgins S."/>
            <person name="Loffler F."/>
        </authorList>
    </citation>
    <scope>NUCLEOTIDE SEQUENCE</scope>
</reference>
<comment type="caution">
    <text evidence="1">The sequence shown here is derived from an EMBL/GenBank/DDBJ whole genome shotgun (WGS) entry which is preliminary data.</text>
</comment>
<protein>
    <submittedName>
        <fullName evidence="1">Uncharacterized protein</fullName>
    </submittedName>
</protein>
<evidence type="ECO:0000313" key="1">
    <source>
        <dbReference type="EMBL" id="MPN48732.1"/>
    </source>
</evidence>
<proteinExistence type="predicted"/>
<dbReference type="AlphaFoldDB" id="A0A645ID38"/>
<name>A0A645ID38_9ZZZZ</name>
<accession>A0A645ID38</accession>
<organism evidence="1">
    <name type="scientific">bioreactor metagenome</name>
    <dbReference type="NCBI Taxonomy" id="1076179"/>
    <lineage>
        <taxon>unclassified sequences</taxon>
        <taxon>metagenomes</taxon>
        <taxon>ecological metagenomes</taxon>
    </lineage>
</organism>